<dbReference type="InterPro" id="IPR013324">
    <property type="entry name" value="RNA_pol_sigma_r3/r4-like"/>
</dbReference>
<keyword evidence="2 6" id="KW-0805">Transcription regulation</keyword>
<dbReference type="NCBIfam" id="TIGR02937">
    <property type="entry name" value="sigma70-ECF"/>
    <property type="match status" value="1"/>
</dbReference>
<dbReference type="Gene3D" id="1.10.10.10">
    <property type="entry name" value="Winged helix-like DNA-binding domain superfamily/Winged helix DNA-binding domain"/>
    <property type="match status" value="1"/>
</dbReference>
<evidence type="ECO:0000256" key="5">
    <source>
        <dbReference type="ARBA" id="ARBA00023163"/>
    </source>
</evidence>
<sequence>MEDKQFLSDLKQQKQLAYNRLLDEYQSRVFNTCLSFVPNMEDAEDVAQEVFIEIYNSIDKFKGNSKLSTWIYRISVNKSLEFIRKKNTKKRFGFMQSITGNAIPVDKSSYFTEYNHPGVQLENKERNETLYRAINELPESQKVVFTLHKIDGLSYKEISEITKKSVSSIESLLFRAKKNLKNILTKFYKKEGW</sequence>
<dbReference type="InterPro" id="IPR007627">
    <property type="entry name" value="RNA_pol_sigma70_r2"/>
</dbReference>
<dbReference type="InterPro" id="IPR036388">
    <property type="entry name" value="WH-like_DNA-bd_sf"/>
</dbReference>
<comment type="similarity">
    <text evidence="1 6">Belongs to the sigma-70 factor family. ECF subfamily.</text>
</comment>
<proteinExistence type="inferred from homology"/>
<keyword evidence="3 6" id="KW-0731">Sigma factor</keyword>
<evidence type="ECO:0000313" key="9">
    <source>
        <dbReference type="EMBL" id="KQC29776.1"/>
    </source>
</evidence>
<name>A0A0Q1DLE5_9FLAO</name>
<evidence type="ECO:0000259" key="8">
    <source>
        <dbReference type="Pfam" id="PF08281"/>
    </source>
</evidence>
<dbReference type="InterPro" id="IPR013325">
    <property type="entry name" value="RNA_pol_sigma_r2"/>
</dbReference>
<feature type="domain" description="RNA polymerase sigma factor 70 region 4 type 2" evidence="8">
    <location>
        <begin position="129"/>
        <end position="180"/>
    </location>
</feature>
<feature type="domain" description="RNA polymerase sigma-70 region 2" evidence="7">
    <location>
        <begin position="21"/>
        <end position="87"/>
    </location>
</feature>
<dbReference type="RefSeq" id="WP_055393889.1">
    <property type="nucleotide sequence ID" value="NZ_LCTZ01000002.1"/>
</dbReference>
<keyword evidence="10" id="KW-1185">Reference proteome</keyword>
<evidence type="ECO:0000256" key="1">
    <source>
        <dbReference type="ARBA" id="ARBA00010641"/>
    </source>
</evidence>
<dbReference type="GO" id="GO:0003677">
    <property type="term" value="F:DNA binding"/>
    <property type="evidence" value="ECO:0007669"/>
    <property type="project" value="UniProtKB-KW"/>
</dbReference>
<dbReference type="InterPro" id="IPR014284">
    <property type="entry name" value="RNA_pol_sigma-70_dom"/>
</dbReference>
<gene>
    <name evidence="9" type="ORF">AAY42_07650</name>
</gene>
<dbReference type="Pfam" id="PF08281">
    <property type="entry name" value="Sigma70_r4_2"/>
    <property type="match status" value="1"/>
</dbReference>
<evidence type="ECO:0000313" key="10">
    <source>
        <dbReference type="Proteomes" id="UP000050827"/>
    </source>
</evidence>
<dbReference type="PANTHER" id="PTHR43133">
    <property type="entry name" value="RNA POLYMERASE ECF-TYPE SIGMA FACTO"/>
    <property type="match status" value="1"/>
</dbReference>
<dbReference type="Pfam" id="PF04542">
    <property type="entry name" value="Sigma70_r2"/>
    <property type="match status" value="1"/>
</dbReference>
<keyword evidence="4 6" id="KW-0238">DNA-binding</keyword>
<dbReference type="InterPro" id="IPR039425">
    <property type="entry name" value="RNA_pol_sigma-70-like"/>
</dbReference>
<dbReference type="CDD" id="cd06171">
    <property type="entry name" value="Sigma70_r4"/>
    <property type="match status" value="1"/>
</dbReference>
<dbReference type="Gene3D" id="1.10.1740.10">
    <property type="match status" value="1"/>
</dbReference>
<dbReference type="SUPFAM" id="SSF88946">
    <property type="entry name" value="Sigma2 domain of RNA polymerase sigma factors"/>
    <property type="match status" value="1"/>
</dbReference>
<protein>
    <recommendedName>
        <fullName evidence="6">RNA polymerase sigma factor</fullName>
    </recommendedName>
</protein>
<evidence type="ECO:0000259" key="7">
    <source>
        <dbReference type="Pfam" id="PF04542"/>
    </source>
</evidence>
<evidence type="ECO:0000256" key="6">
    <source>
        <dbReference type="RuleBase" id="RU000716"/>
    </source>
</evidence>
<dbReference type="SUPFAM" id="SSF88659">
    <property type="entry name" value="Sigma3 and sigma4 domains of RNA polymerase sigma factors"/>
    <property type="match status" value="1"/>
</dbReference>
<evidence type="ECO:0000256" key="2">
    <source>
        <dbReference type="ARBA" id="ARBA00023015"/>
    </source>
</evidence>
<evidence type="ECO:0000256" key="4">
    <source>
        <dbReference type="ARBA" id="ARBA00023125"/>
    </source>
</evidence>
<dbReference type="PANTHER" id="PTHR43133:SF51">
    <property type="entry name" value="RNA POLYMERASE SIGMA FACTOR"/>
    <property type="match status" value="1"/>
</dbReference>
<dbReference type="STRING" id="346185.AAY42_07650"/>
<dbReference type="EMBL" id="LCTZ01000002">
    <property type="protein sequence ID" value="KQC29776.1"/>
    <property type="molecule type" value="Genomic_DNA"/>
</dbReference>
<comment type="caution">
    <text evidence="9">The sequence shown here is derived from an EMBL/GenBank/DDBJ whole genome shotgun (WGS) entry which is preliminary data.</text>
</comment>
<organism evidence="9 10">
    <name type="scientific">Flagellimonas eckloniae</name>
    <dbReference type="NCBI Taxonomy" id="346185"/>
    <lineage>
        <taxon>Bacteria</taxon>
        <taxon>Pseudomonadati</taxon>
        <taxon>Bacteroidota</taxon>
        <taxon>Flavobacteriia</taxon>
        <taxon>Flavobacteriales</taxon>
        <taxon>Flavobacteriaceae</taxon>
        <taxon>Flagellimonas</taxon>
    </lineage>
</organism>
<dbReference type="InterPro" id="IPR013249">
    <property type="entry name" value="RNA_pol_sigma70_r4_t2"/>
</dbReference>
<dbReference type="Proteomes" id="UP000050827">
    <property type="component" value="Unassembled WGS sequence"/>
</dbReference>
<dbReference type="AlphaFoldDB" id="A0A0Q1DLE5"/>
<accession>A0A0Q1DLE5</accession>
<dbReference type="GO" id="GO:0016987">
    <property type="term" value="F:sigma factor activity"/>
    <property type="evidence" value="ECO:0007669"/>
    <property type="project" value="UniProtKB-KW"/>
</dbReference>
<dbReference type="OrthoDB" id="1027298at2"/>
<evidence type="ECO:0000256" key="3">
    <source>
        <dbReference type="ARBA" id="ARBA00023082"/>
    </source>
</evidence>
<dbReference type="PROSITE" id="PS01063">
    <property type="entry name" value="SIGMA70_ECF"/>
    <property type="match status" value="1"/>
</dbReference>
<dbReference type="InterPro" id="IPR000838">
    <property type="entry name" value="RNA_pol_sigma70_ECF_CS"/>
</dbReference>
<keyword evidence="5 6" id="KW-0804">Transcription</keyword>
<dbReference type="PATRIC" id="fig|1547436.3.peg.1574"/>
<dbReference type="GO" id="GO:0006352">
    <property type="term" value="P:DNA-templated transcription initiation"/>
    <property type="evidence" value="ECO:0007669"/>
    <property type="project" value="InterPro"/>
</dbReference>
<reference evidence="9 10" key="1">
    <citation type="submission" date="2015-04" db="EMBL/GenBank/DDBJ databases">
        <title>Complete genome of flavobacterium.</title>
        <authorList>
            <person name="Kwon Y.M."/>
            <person name="Kim S.-J."/>
        </authorList>
    </citation>
    <scope>NUCLEOTIDE SEQUENCE [LARGE SCALE GENOMIC DNA]</scope>
    <source>
        <strain evidence="9 10">DK169</strain>
    </source>
</reference>